<keyword evidence="2" id="KW-1185">Reference proteome</keyword>
<reference evidence="2" key="1">
    <citation type="journal article" date="2023" name="Front. Plant Sci.">
        <title>Chromosomal-level genome assembly of Melastoma candidum provides insights into trichome evolution.</title>
        <authorList>
            <person name="Zhong Y."/>
            <person name="Wu W."/>
            <person name="Sun C."/>
            <person name="Zou P."/>
            <person name="Liu Y."/>
            <person name="Dai S."/>
            <person name="Zhou R."/>
        </authorList>
    </citation>
    <scope>NUCLEOTIDE SEQUENCE [LARGE SCALE GENOMIC DNA]</scope>
</reference>
<gene>
    <name evidence="1" type="ORF">MLD38_020904</name>
</gene>
<name>A0ACB9QEI7_9MYRT</name>
<dbReference type="Proteomes" id="UP001057402">
    <property type="component" value="Chromosome 6"/>
</dbReference>
<proteinExistence type="predicted"/>
<accession>A0ACB9QEI7</accession>
<sequence>MSRRRRTSQLRLRHPYASSSSSSLCRSPRWSSASARNVPVLERCSSAPPRLLSRIGGGGDDRSFRGGRRVLFGGHTSTDVLGPCPSSLRNSEGYNKDAKVVVNVTVEGSPGPIRTMVRLGCSVEDAIMAVVDRYGQEGRTPRLERDAVNGYELHHSYFSLQSLEKSDCIGEVGSRSFYLRTSSKNTIILPGSSETALHSPMNTPPVIPPLFMVSTFVARKAGKIMRRARKLWKVIICSQ</sequence>
<comment type="caution">
    <text evidence="1">The sequence shown here is derived from an EMBL/GenBank/DDBJ whole genome shotgun (WGS) entry which is preliminary data.</text>
</comment>
<dbReference type="EMBL" id="CM042885">
    <property type="protein sequence ID" value="KAI4364871.1"/>
    <property type="molecule type" value="Genomic_DNA"/>
</dbReference>
<organism evidence="1 2">
    <name type="scientific">Melastoma candidum</name>
    <dbReference type="NCBI Taxonomy" id="119954"/>
    <lineage>
        <taxon>Eukaryota</taxon>
        <taxon>Viridiplantae</taxon>
        <taxon>Streptophyta</taxon>
        <taxon>Embryophyta</taxon>
        <taxon>Tracheophyta</taxon>
        <taxon>Spermatophyta</taxon>
        <taxon>Magnoliopsida</taxon>
        <taxon>eudicotyledons</taxon>
        <taxon>Gunneridae</taxon>
        <taxon>Pentapetalae</taxon>
        <taxon>rosids</taxon>
        <taxon>malvids</taxon>
        <taxon>Myrtales</taxon>
        <taxon>Melastomataceae</taxon>
        <taxon>Melastomatoideae</taxon>
        <taxon>Melastomateae</taxon>
        <taxon>Melastoma</taxon>
    </lineage>
</organism>
<protein>
    <submittedName>
        <fullName evidence="1">Uncharacterized protein</fullName>
    </submittedName>
</protein>
<evidence type="ECO:0000313" key="1">
    <source>
        <dbReference type="EMBL" id="KAI4364871.1"/>
    </source>
</evidence>
<evidence type="ECO:0000313" key="2">
    <source>
        <dbReference type="Proteomes" id="UP001057402"/>
    </source>
</evidence>